<feature type="domain" description="SCO6045-like C-terminal" evidence="1">
    <location>
        <begin position="8"/>
        <end position="91"/>
    </location>
</feature>
<dbReference type="RefSeq" id="WP_169395269.1">
    <property type="nucleotide sequence ID" value="NZ_BAAAJH010000030.1"/>
</dbReference>
<name>A0ABX1RC22_9PSEU</name>
<protein>
    <recommendedName>
        <fullName evidence="1">SCO6045-like C-terminal domain-containing protein</fullName>
    </recommendedName>
</protein>
<gene>
    <name evidence="2" type="ORF">HF577_08875</name>
</gene>
<reference evidence="2 3" key="1">
    <citation type="submission" date="2020-04" db="EMBL/GenBank/DDBJ databases">
        <authorList>
            <person name="Klaysubun C."/>
            <person name="Duangmal K."/>
            <person name="Lipun K."/>
        </authorList>
    </citation>
    <scope>NUCLEOTIDE SEQUENCE [LARGE SCALE GENOMIC DNA]</scope>
    <source>
        <strain evidence="2 3">JCM 11839</strain>
    </source>
</reference>
<accession>A0ABX1RC22</accession>
<proteinExistence type="predicted"/>
<evidence type="ECO:0000313" key="3">
    <source>
        <dbReference type="Proteomes" id="UP001296706"/>
    </source>
</evidence>
<dbReference type="Proteomes" id="UP001296706">
    <property type="component" value="Unassembled WGS sequence"/>
</dbReference>
<evidence type="ECO:0000313" key="2">
    <source>
        <dbReference type="EMBL" id="NMH77204.1"/>
    </source>
</evidence>
<comment type="caution">
    <text evidence="2">The sequence shown here is derived from an EMBL/GenBank/DDBJ whole genome shotgun (WGS) entry which is preliminary data.</text>
</comment>
<organism evidence="2 3">
    <name type="scientific">Pseudonocardia xinjiangensis</name>
    <dbReference type="NCBI Taxonomy" id="75289"/>
    <lineage>
        <taxon>Bacteria</taxon>
        <taxon>Bacillati</taxon>
        <taxon>Actinomycetota</taxon>
        <taxon>Actinomycetes</taxon>
        <taxon>Pseudonocardiales</taxon>
        <taxon>Pseudonocardiaceae</taxon>
        <taxon>Pseudonocardia</taxon>
    </lineage>
</organism>
<dbReference type="EMBL" id="JAAXKY010000019">
    <property type="protein sequence ID" value="NMH77204.1"/>
    <property type="molecule type" value="Genomic_DNA"/>
</dbReference>
<dbReference type="Pfam" id="PF26136">
    <property type="entry name" value="SCO6045_C"/>
    <property type="match status" value="1"/>
</dbReference>
<evidence type="ECO:0000259" key="1">
    <source>
        <dbReference type="Pfam" id="PF26136"/>
    </source>
</evidence>
<dbReference type="InterPro" id="IPR058711">
    <property type="entry name" value="SCO6045-like_C"/>
</dbReference>
<keyword evidence="3" id="KW-1185">Reference proteome</keyword>
<sequence length="141" mass="15360">MSHDRGLAARQAELVAALVAGAPVPPGFDLARIDATRRALLRKRAGEAATAWPLLAASLGAEWPRVFAAHHAGREPSGALREGWDVASALHRRGELGSAAGTELAEREAAFRYDGHRPPTPRRLRRLRRLLRGVRNLTGRR</sequence>